<gene>
    <name evidence="1" type="ORF">EBO34_03055</name>
</gene>
<name>A0A3M7TVY6_9BACI</name>
<evidence type="ECO:0008006" key="3">
    <source>
        <dbReference type="Google" id="ProtNLM"/>
    </source>
</evidence>
<dbReference type="InterPro" id="IPR024562">
    <property type="entry name" value="YqhG"/>
</dbReference>
<keyword evidence="2" id="KW-1185">Reference proteome</keyword>
<evidence type="ECO:0000313" key="2">
    <source>
        <dbReference type="Proteomes" id="UP000278746"/>
    </source>
</evidence>
<protein>
    <recommendedName>
        <fullName evidence="3">YqhG family protein</fullName>
    </recommendedName>
</protein>
<dbReference type="OrthoDB" id="2433584at2"/>
<evidence type="ECO:0000313" key="1">
    <source>
        <dbReference type="EMBL" id="RNA68954.1"/>
    </source>
</evidence>
<proteinExistence type="predicted"/>
<sequence length="277" mass="32128">MLQTDVHNYLKTFFKENDSPVIEQSDGHLHIQLSIDMDKNLMNRPFYWHYLEKIGGVPNPMELTLITDETKAPEDLKGERIHFGAPRLHQVFRLAKELGSHVKMYEKVARTSLTGGSLSLLPWLNVNVKISYEAEKKKDRLVSLGLNLVNGEMVDGFCDQMLDCPLEPVIPDYCFTVSPLIKPASGMNRIRQYLEDELKTEDHAWAHDAVNKMEADLRLLDTFYEQSETVPETYENEKEAIRNQYEPKINMSIINGGLFYLHQHPLNIRRVILPYRR</sequence>
<accession>A0A3M7TVY6</accession>
<dbReference type="Proteomes" id="UP000278746">
    <property type="component" value="Unassembled WGS sequence"/>
</dbReference>
<dbReference type="AlphaFoldDB" id="A0A3M7TVY6"/>
<dbReference type="RefSeq" id="WP_122896476.1">
    <property type="nucleotide sequence ID" value="NZ_RHIB01000001.1"/>
</dbReference>
<dbReference type="EMBL" id="RHIB01000001">
    <property type="protein sequence ID" value="RNA68954.1"/>
    <property type="molecule type" value="Genomic_DNA"/>
</dbReference>
<organism evidence="1 2">
    <name type="scientific">Alteribacter keqinensis</name>
    <dbReference type="NCBI Taxonomy" id="2483800"/>
    <lineage>
        <taxon>Bacteria</taxon>
        <taxon>Bacillati</taxon>
        <taxon>Bacillota</taxon>
        <taxon>Bacilli</taxon>
        <taxon>Bacillales</taxon>
        <taxon>Bacillaceae</taxon>
        <taxon>Alteribacter</taxon>
    </lineage>
</organism>
<reference evidence="1 2" key="1">
    <citation type="submission" date="2018-10" db="EMBL/GenBank/DDBJ databases">
        <title>Bacillus Keqinensis sp. nov., a moderately halophilic bacterium isolated from a saline-alkaline lake.</title>
        <authorList>
            <person name="Wang H."/>
        </authorList>
    </citation>
    <scope>NUCLEOTIDE SEQUENCE [LARGE SCALE GENOMIC DNA]</scope>
    <source>
        <strain evidence="1 2">KQ-3</strain>
    </source>
</reference>
<comment type="caution">
    <text evidence="1">The sequence shown here is derived from an EMBL/GenBank/DDBJ whole genome shotgun (WGS) entry which is preliminary data.</text>
</comment>
<dbReference type="Pfam" id="PF11079">
    <property type="entry name" value="YqhG"/>
    <property type="match status" value="1"/>
</dbReference>